<protein>
    <submittedName>
        <fullName evidence="2">TIGR03086 family protein</fullName>
    </submittedName>
</protein>
<accession>I0V3Q9</accession>
<dbReference type="InterPro" id="IPR034660">
    <property type="entry name" value="DinB/YfiT-like"/>
</dbReference>
<sequence length="195" mass="20923">MPNVPNIRSAVEPAAAAFLDVLGAVPDDELKAPTPCEDYAVRDLLNHLMYWAPYLIAAARKARAASQAGERDVDLVKDEWRLALKARVTELVEALREPSAWEGVTTFGGVDLPAERIGSMALTEFVVHGWDLAVATGVEFRCDPATAMAVESALVELAPQGRGYGVFGAEIAVPETAVPLARVLGLSGRDPDWSR</sequence>
<dbReference type="EMBL" id="JH636049">
    <property type="protein sequence ID" value="EID54762.1"/>
    <property type="molecule type" value="Genomic_DNA"/>
</dbReference>
<dbReference type="InterPro" id="IPR024344">
    <property type="entry name" value="MDMPI_metal-binding"/>
</dbReference>
<dbReference type="Gene3D" id="1.20.120.450">
    <property type="entry name" value="dinb family like domain"/>
    <property type="match status" value="1"/>
</dbReference>
<gene>
    <name evidence="2" type="ORF">SacxiDRAFT_2540</name>
</gene>
<dbReference type="SUPFAM" id="SSF109854">
    <property type="entry name" value="DinB/YfiT-like putative metalloenzymes"/>
    <property type="match status" value="1"/>
</dbReference>
<dbReference type="InterPro" id="IPR017517">
    <property type="entry name" value="Maleyloyr_isom"/>
</dbReference>
<dbReference type="GO" id="GO:0046872">
    <property type="term" value="F:metal ion binding"/>
    <property type="evidence" value="ECO:0007669"/>
    <property type="project" value="InterPro"/>
</dbReference>
<dbReference type="OrthoDB" id="5185819at2"/>
<dbReference type="InterPro" id="IPR017520">
    <property type="entry name" value="CHP03086"/>
</dbReference>
<name>I0V3Q9_9PSEU</name>
<proteinExistence type="predicted"/>
<reference evidence="2 3" key="1">
    <citation type="submission" date="2012-01" db="EMBL/GenBank/DDBJ databases">
        <title>Improved High-Quality Draft sequence of Saccharomonospora xinjiangensis XJ-54.</title>
        <authorList>
            <consortium name="US DOE Joint Genome Institute"/>
            <person name="Lucas S."/>
            <person name="Han J."/>
            <person name="Lapidus A."/>
            <person name="Cheng J.-F."/>
            <person name="Goodwin L."/>
            <person name="Pitluck S."/>
            <person name="Peters L."/>
            <person name="Mikhailova N."/>
            <person name="Teshima H."/>
            <person name="Detter J.C."/>
            <person name="Han C."/>
            <person name="Tapia R."/>
            <person name="Land M."/>
            <person name="Hauser L."/>
            <person name="Kyrpides N."/>
            <person name="Ivanova N."/>
            <person name="Pagani I."/>
            <person name="Brambilla E.-M."/>
            <person name="Klenk H.-P."/>
            <person name="Woyke T."/>
        </authorList>
    </citation>
    <scope>NUCLEOTIDE SEQUENCE [LARGE SCALE GENOMIC DNA]</scope>
    <source>
        <strain evidence="2 3">XJ-54</strain>
    </source>
</reference>
<dbReference type="AlphaFoldDB" id="I0V3Q9"/>
<dbReference type="RefSeq" id="WP_006238909.1">
    <property type="nucleotide sequence ID" value="NZ_JH636049.1"/>
</dbReference>
<evidence type="ECO:0000259" key="1">
    <source>
        <dbReference type="Pfam" id="PF11716"/>
    </source>
</evidence>
<keyword evidence="3" id="KW-1185">Reference proteome</keyword>
<evidence type="ECO:0000313" key="3">
    <source>
        <dbReference type="Proteomes" id="UP000004691"/>
    </source>
</evidence>
<organism evidence="2 3">
    <name type="scientific">Saccharomonospora xinjiangensis XJ-54</name>
    <dbReference type="NCBI Taxonomy" id="882086"/>
    <lineage>
        <taxon>Bacteria</taxon>
        <taxon>Bacillati</taxon>
        <taxon>Actinomycetota</taxon>
        <taxon>Actinomycetes</taxon>
        <taxon>Pseudonocardiales</taxon>
        <taxon>Pseudonocardiaceae</taxon>
        <taxon>Saccharomonospora</taxon>
    </lineage>
</organism>
<evidence type="ECO:0000313" key="2">
    <source>
        <dbReference type="EMBL" id="EID54762.1"/>
    </source>
</evidence>
<dbReference type="HOGENOM" id="CLU_051661_2_0_11"/>
<dbReference type="STRING" id="882086.SacxiDRAFT_2540"/>
<dbReference type="Proteomes" id="UP000004691">
    <property type="component" value="Unassembled WGS sequence"/>
</dbReference>
<feature type="domain" description="Mycothiol-dependent maleylpyruvate isomerase metal-binding" evidence="1">
    <location>
        <begin position="12"/>
        <end position="133"/>
    </location>
</feature>
<dbReference type="NCBIfam" id="TIGR03083">
    <property type="entry name" value="maleylpyruvate isomerase family mycothiol-dependent enzyme"/>
    <property type="match status" value="1"/>
</dbReference>
<dbReference type="eggNOG" id="COG1576">
    <property type="taxonomic scope" value="Bacteria"/>
</dbReference>
<dbReference type="NCBIfam" id="TIGR03086">
    <property type="entry name" value="TIGR03086 family metal-binding protein"/>
    <property type="match status" value="1"/>
</dbReference>
<dbReference type="Pfam" id="PF11716">
    <property type="entry name" value="MDMPI_N"/>
    <property type="match status" value="1"/>
</dbReference>